<protein>
    <submittedName>
        <fullName evidence="1">Uncharacterized protein</fullName>
    </submittedName>
</protein>
<gene>
    <name evidence="1" type="ORF">SDRG_04973</name>
</gene>
<proteinExistence type="predicted"/>
<dbReference type="GeneID" id="19945700"/>
<reference evidence="1 2" key="1">
    <citation type="submission" date="2012-04" db="EMBL/GenBank/DDBJ databases">
        <title>The Genome Sequence of Saprolegnia declina VS20.</title>
        <authorList>
            <consortium name="The Broad Institute Genome Sequencing Platform"/>
            <person name="Russ C."/>
            <person name="Nusbaum C."/>
            <person name="Tyler B."/>
            <person name="van West P."/>
            <person name="Dieguez-Uribeondo J."/>
            <person name="de Bruijn I."/>
            <person name="Tripathy S."/>
            <person name="Jiang R."/>
            <person name="Young S.K."/>
            <person name="Zeng Q."/>
            <person name="Gargeya S."/>
            <person name="Fitzgerald M."/>
            <person name="Haas B."/>
            <person name="Abouelleil A."/>
            <person name="Alvarado L."/>
            <person name="Arachchi H.M."/>
            <person name="Berlin A."/>
            <person name="Chapman S.B."/>
            <person name="Goldberg J."/>
            <person name="Griggs A."/>
            <person name="Gujja S."/>
            <person name="Hansen M."/>
            <person name="Howarth C."/>
            <person name="Imamovic A."/>
            <person name="Larimer J."/>
            <person name="McCowen C."/>
            <person name="Montmayeur A."/>
            <person name="Murphy C."/>
            <person name="Neiman D."/>
            <person name="Pearson M."/>
            <person name="Priest M."/>
            <person name="Roberts A."/>
            <person name="Saif S."/>
            <person name="Shea T."/>
            <person name="Sisk P."/>
            <person name="Sykes S."/>
            <person name="Wortman J."/>
            <person name="Nusbaum C."/>
            <person name="Birren B."/>
        </authorList>
    </citation>
    <scope>NUCLEOTIDE SEQUENCE [LARGE SCALE GENOMIC DNA]</scope>
    <source>
        <strain evidence="1 2">VS20</strain>
    </source>
</reference>
<dbReference type="Proteomes" id="UP000030762">
    <property type="component" value="Unassembled WGS sequence"/>
</dbReference>
<dbReference type="AlphaFoldDB" id="T0QTF2"/>
<dbReference type="PANTHER" id="PTHR13618">
    <property type="entry name" value="LEUCINE ZIPPER CONTAINING TRANSCRIPTION FACTOR LZF1"/>
    <property type="match status" value="1"/>
</dbReference>
<dbReference type="InParanoid" id="T0QTF2"/>
<name>T0QTF2_SAPDV</name>
<dbReference type="PANTHER" id="PTHR13618:SF1">
    <property type="entry name" value="PROTEIN ROGDI HOMOLOG"/>
    <property type="match status" value="1"/>
</dbReference>
<sequence>MAVRLPSKRRFPYSAQLDHCFSPPLPSDILVDFSVHQARVLVEAFVVAPSTKPVDELLSSSAKKEFVGQVTLFRGQSVEIMRQTSVWLDLPGLEDLLVVLDDQVSRVTALRNKADALLQCVPNVLQCT</sequence>
<evidence type="ECO:0000313" key="2">
    <source>
        <dbReference type="Proteomes" id="UP000030762"/>
    </source>
</evidence>
<dbReference type="GO" id="GO:0043291">
    <property type="term" value="C:RAVE complex"/>
    <property type="evidence" value="ECO:0007669"/>
    <property type="project" value="TreeGrafter"/>
</dbReference>
<dbReference type="OrthoDB" id="150239at2759"/>
<dbReference type="RefSeq" id="XP_008608889.1">
    <property type="nucleotide sequence ID" value="XM_008610667.1"/>
</dbReference>
<dbReference type="EMBL" id="JH767143">
    <property type="protein sequence ID" value="EQC37956.1"/>
    <property type="molecule type" value="Genomic_DNA"/>
</dbReference>
<accession>T0QTF2</accession>
<evidence type="ECO:0000313" key="1">
    <source>
        <dbReference type="EMBL" id="EQC37956.1"/>
    </source>
</evidence>
<organism evidence="1 2">
    <name type="scientific">Saprolegnia diclina (strain VS20)</name>
    <dbReference type="NCBI Taxonomy" id="1156394"/>
    <lineage>
        <taxon>Eukaryota</taxon>
        <taxon>Sar</taxon>
        <taxon>Stramenopiles</taxon>
        <taxon>Oomycota</taxon>
        <taxon>Saprolegniomycetes</taxon>
        <taxon>Saprolegniales</taxon>
        <taxon>Saprolegniaceae</taxon>
        <taxon>Saprolegnia</taxon>
    </lineage>
</organism>
<dbReference type="VEuPathDB" id="FungiDB:SDRG_04973"/>
<dbReference type="InterPro" id="IPR028241">
    <property type="entry name" value="RAVE2/Rogdi"/>
</dbReference>
<keyword evidence="2" id="KW-1185">Reference proteome</keyword>